<dbReference type="PANTHER" id="PTHR43619:SF2">
    <property type="entry name" value="S-ADENOSYL-L-METHIONINE-DEPENDENT METHYLTRANSFERASES SUPERFAMILY PROTEIN"/>
    <property type="match status" value="1"/>
</dbReference>
<protein>
    <recommendedName>
        <fullName evidence="6">S-adenosyl-L-methionine-dependent methyltransferase</fullName>
        <ecNumber evidence="6">2.1.1.-</ecNumber>
    </recommendedName>
</protein>
<dbReference type="InterPro" id="IPR029063">
    <property type="entry name" value="SAM-dependent_MTases_sf"/>
</dbReference>
<dbReference type="PANTHER" id="PTHR43619">
    <property type="entry name" value="S-ADENOSYL-L-METHIONINE-DEPENDENT METHYLTRANSFERASE YKTD-RELATED"/>
    <property type="match status" value="1"/>
</dbReference>
<dbReference type="Proteomes" id="UP001499993">
    <property type="component" value="Unassembled WGS sequence"/>
</dbReference>
<keyword evidence="4" id="KW-0808">Transferase</keyword>
<dbReference type="EMBL" id="BAABIK010000003">
    <property type="protein sequence ID" value="GAA4930677.1"/>
    <property type="molecule type" value="Genomic_DNA"/>
</dbReference>
<dbReference type="GO" id="GO:0032259">
    <property type="term" value="P:methylation"/>
    <property type="evidence" value="ECO:0007669"/>
    <property type="project" value="UniProtKB-KW"/>
</dbReference>
<accession>A0ABP9G6N0</accession>
<evidence type="ECO:0000256" key="2">
    <source>
        <dbReference type="ARBA" id="ARBA00008138"/>
    </source>
</evidence>
<comment type="function">
    <text evidence="1 6">Exhibits S-adenosyl-L-methionine-dependent methyltransferase activity.</text>
</comment>
<keyword evidence="5 6" id="KW-0949">S-adenosyl-L-methionine</keyword>
<dbReference type="Pfam" id="PF04072">
    <property type="entry name" value="LCM"/>
    <property type="match status" value="1"/>
</dbReference>
<organism evidence="7 8">
    <name type="scientific">Streptomonospora halophila</name>
    <dbReference type="NCBI Taxonomy" id="427369"/>
    <lineage>
        <taxon>Bacteria</taxon>
        <taxon>Bacillati</taxon>
        <taxon>Actinomycetota</taxon>
        <taxon>Actinomycetes</taxon>
        <taxon>Streptosporangiales</taxon>
        <taxon>Nocardiopsidaceae</taxon>
        <taxon>Streptomonospora</taxon>
    </lineage>
</organism>
<evidence type="ECO:0000256" key="3">
    <source>
        <dbReference type="ARBA" id="ARBA00022603"/>
    </source>
</evidence>
<proteinExistence type="inferred from homology"/>
<evidence type="ECO:0000313" key="7">
    <source>
        <dbReference type="EMBL" id="GAA4930677.1"/>
    </source>
</evidence>
<evidence type="ECO:0000256" key="1">
    <source>
        <dbReference type="ARBA" id="ARBA00003907"/>
    </source>
</evidence>
<dbReference type="NCBIfam" id="TIGR00027">
    <property type="entry name" value="mthyl_TIGR00027"/>
    <property type="match status" value="1"/>
</dbReference>
<dbReference type="EC" id="2.1.1.-" evidence="6"/>
<evidence type="ECO:0000256" key="4">
    <source>
        <dbReference type="ARBA" id="ARBA00022679"/>
    </source>
</evidence>
<name>A0ABP9G6N0_9ACTN</name>
<comment type="similarity">
    <text evidence="2 6">Belongs to the UPF0677 family.</text>
</comment>
<evidence type="ECO:0000256" key="6">
    <source>
        <dbReference type="RuleBase" id="RU362030"/>
    </source>
</evidence>
<dbReference type="InterPro" id="IPR011610">
    <property type="entry name" value="SAM_mthyl_Trfase_ML2640-like"/>
</dbReference>
<sequence length="288" mass="32272">MSSPEAQTADGPMAIVAAEQFEERPLIRDPLAYRFLTGGARWFAAANRWGPVRRWTIRSMEKRMPGLWANIVCRKRYVDDRLLEAAESGVDAVVILGAGFDDRAYRLAALEGTPVFEVDLPENVDRKRAALHRVYGAVPASVTLVPVDFQTQALADVLAEHGYRPEWRTFFVWEAVTQYLTEEGVRATFGFLAAAPAGSRLAFTYVHRDFLDGTDAFGAGAAYEKWVVRERIWRFGMRPEEVGGFLAEYGWRELDQAGEEEFAARYVAPTGRALRTTDVERSVAAEKA</sequence>
<dbReference type="Gene3D" id="3.40.50.150">
    <property type="entry name" value="Vaccinia Virus protein VP39"/>
    <property type="match status" value="1"/>
</dbReference>
<dbReference type="SUPFAM" id="SSF53335">
    <property type="entry name" value="S-adenosyl-L-methionine-dependent methyltransferases"/>
    <property type="match status" value="1"/>
</dbReference>
<dbReference type="RefSeq" id="WP_345555513.1">
    <property type="nucleotide sequence ID" value="NZ_BAABIK010000003.1"/>
</dbReference>
<keyword evidence="3 6" id="KW-0489">Methyltransferase</keyword>
<dbReference type="InterPro" id="IPR007213">
    <property type="entry name" value="Ppm1/Ppm2/Tcmp"/>
</dbReference>
<evidence type="ECO:0000256" key="5">
    <source>
        <dbReference type="ARBA" id="ARBA00022691"/>
    </source>
</evidence>
<gene>
    <name evidence="7" type="ORF">GCM10023224_08030</name>
</gene>
<dbReference type="GO" id="GO:0008168">
    <property type="term" value="F:methyltransferase activity"/>
    <property type="evidence" value="ECO:0007669"/>
    <property type="project" value="UniProtKB-KW"/>
</dbReference>
<evidence type="ECO:0000313" key="8">
    <source>
        <dbReference type="Proteomes" id="UP001499993"/>
    </source>
</evidence>
<keyword evidence="8" id="KW-1185">Reference proteome</keyword>
<reference evidence="8" key="1">
    <citation type="journal article" date="2019" name="Int. J. Syst. Evol. Microbiol.">
        <title>The Global Catalogue of Microorganisms (GCM) 10K type strain sequencing project: providing services to taxonomists for standard genome sequencing and annotation.</title>
        <authorList>
            <consortium name="The Broad Institute Genomics Platform"/>
            <consortium name="The Broad Institute Genome Sequencing Center for Infectious Disease"/>
            <person name="Wu L."/>
            <person name="Ma J."/>
        </authorList>
    </citation>
    <scope>NUCLEOTIDE SEQUENCE [LARGE SCALE GENOMIC DNA]</scope>
    <source>
        <strain evidence="8">JCM 18123</strain>
    </source>
</reference>
<comment type="caution">
    <text evidence="7">The sequence shown here is derived from an EMBL/GenBank/DDBJ whole genome shotgun (WGS) entry which is preliminary data.</text>
</comment>